<reference evidence="1" key="1">
    <citation type="submission" date="2019-10" db="EMBL/GenBank/DDBJ databases">
        <title>Description of Paenibacillus glebae sp. nov.</title>
        <authorList>
            <person name="Carlier A."/>
            <person name="Qi S."/>
        </authorList>
    </citation>
    <scope>NUCLEOTIDE SEQUENCE</scope>
    <source>
        <strain evidence="1">LMG 31456</strain>
    </source>
</reference>
<gene>
    <name evidence="1" type="ORF">GC093_08380</name>
</gene>
<protein>
    <submittedName>
        <fullName evidence="1">DUF3024 domain-containing protein</fullName>
    </submittedName>
</protein>
<sequence>MLDAFTKKRIEKLLSDYIDQKVPKSVRNQVRLNFKFRGNNVTLVEERPAFKSDQWVELDIAQFRLEESKWKVYWRDSKDKWHFVEDIIPDEDFEKQLKTVDKDNRGMFWG</sequence>
<dbReference type="EMBL" id="WHOD01000045">
    <property type="protein sequence ID" value="NOU93236.1"/>
    <property type="molecule type" value="Genomic_DNA"/>
</dbReference>
<dbReference type="Pfam" id="PF11225">
    <property type="entry name" value="DUF3024"/>
    <property type="match status" value="1"/>
</dbReference>
<proteinExistence type="predicted"/>
<dbReference type="RefSeq" id="WP_171651438.1">
    <property type="nucleotide sequence ID" value="NZ_WHOD01000045.1"/>
</dbReference>
<evidence type="ECO:0000313" key="2">
    <source>
        <dbReference type="Proteomes" id="UP000641588"/>
    </source>
</evidence>
<keyword evidence="2" id="KW-1185">Reference proteome</keyword>
<evidence type="ECO:0000313" key="1">
    <source>
        <dbReference type="EMBL" id="NOU93236.1"/>
    </source>
</evidence>
<name>A0A972GLY8_9BACL</name>
<accession>A0A972GLY8</accession>
<dbReference type="InterPro" id="IPR021388">
    <property type="entry name" value="DUF3024"/>
</dbReference>
<dbReference type="Proteomes" id="UP000641588">
    <property type="component" value="Unassembled WGS sequence"/>
</dbReference>
<dbReference type="AlphaFoldDB" id="A0A972GLY8"/>
<comment type="caution">
    <text evidence="1">The sequence shown here is derived from an EMBL/GenBank/DDBJ whole genome shotgun (WGS) entry which is preliminary data.</text>
</comment>
<organism evidence="1 2">
    <name type="scientific">Paenibacillus foliorum</name>
    <dbReference type="NCBI Taxonomy" id="2654974"/>
    <lineage>
        <taxon>Bacteria</taxon>
        <taxon>Bacillati</taxon>
        <taxon>Bacillota</taxon>
        <taxon>Bacilli</taxon>
        <taxon>Bacillales</taxon>
        <taxon>Paenibacillaceae</taxon>
        <taxon>Paenibacillus</taxon>
    </lineage>
</organism>